<dbReference type="InterPro" id="IPR013083">
    <property type="entry name" value="Znf_RING/FYVE/PHD"/>
</dbReference>
<evidence type="ECO:0000259" key="8">
    <source>
        <dbReference type="PROSITE" id="PS50237"/>
    </source>
</evidence>
<feature type="region of interest" description="Disordered" evidence="6">
    <location>
        <begin position="303"/>
        <end position="541"/>
    </location>
</feature>
<comment type="caution">
    <text evidence="5">Lacks conserved residue(s) required for the propagation of feature annotation.</text>
</comment>
<dbReference type="PANTHER" id="PTHR24198">
    <property type="entry name" value="ANKYRIN REPEAT AND PROTEIN KINASE DOMAIN-CONTAINING PROTEIN"/>
    <property type="match status" value="1"/>
</dbReference>
<keyword evidence="3 4" id="KW-0040">ANK repeat</keyword>
<dbReference type="PROSITE" id="PS50297">
    <property type="entry name" value="ANK_REP_REGION"/>
    <property type="match status" value="2"/>
</dbReference>
<feature type="transmembrane region" description="Helical" evidence="7">
    <location>
        <begin position="1206"/>
        <end position="1230"/>
    </location>
</feature>
<feature type="compositionally biased region" description="Basic residues" evidence="6">
    <location>
        <begin position="517"/>
        <end position="527"/>
    </location>
</feature>
<evidence type="ECO:0000256" key="3">
    <source>
        <dbReference type="ARBA" id="ARBA00023043"/>
    </source>
</evidence>
<evidence type="ECO:0000256" key="6">
    <source>
        <dbReference type="SAM" id="MobiDB-lite"/>
    </source>
</evidence>
<dbReference type="SUPFAM" id="SSF56204">
    <property type="entry name" value="Hect, E3 ligase catalytic domain"/>
    <property type="match status" value="1"/>
</dbReference>
<evidence type="ECO:0000313" key="10">
    <source>
        <dbReference type="Proteomes" id="UP001632037"/>
    </source>
</evidence>
<dbReference type="SMART" id="SM00248">
    <property type="entry name" value="ANK"/>
    <property type="match status" value="4"/>
</dbReference>
<dbReference type="Gene3D" id="1.25.40.20">
    <property type="entry name" value="Ankyrin repeat-containing domain"/>
    <property type="match status" value="2"/>
</dbReference>
<feature type="compositionally biased region" description="Polar residues" evidence="6">
    <location>
        <begin position="219"/>
        <end position="235"/>
    </location>
</feature>
<evidence type="ECO:0000256" key="5">
    <source>
        <dbReference type="PROSITE-ProRule" id="PRU00104"/>
    </source>
</evidence>
<feature type="compositionally biased region" description="Polar residues" evidence="6">
    <location>
        <begin position="371"/>
        <end position="392"/>
    </location>
</feature>
<dbReference type="InterPro" id="IPR011011">
    <property type="entry name" value="Znf_FYVE_PHD"/>
</dbReference>
<feature type="repeat" description="ANK" evidence="4">
    <location>
        <begin position="948"/>
        <end position="980"/>
    </location>
</feature>
<evidence type="ECO:0000313" key="9">
    <source>
        <dbReference type="EMBL" id="KAL3667177.1"/>
    </source>
</evidence>
<comment type="caution">
    <text evidence="9">The sequence shown here is derived from an EMBL/GenBank/DDBJ whole genome shotgun (WGS) entry which is preliminary data.</text>
</comment>
<dbReference type="SUPFAM" id="SSF48403">
    <property type="entry name" value="Ankyrin repeat"/>
    <property type="match status" value="1"/>
</dbReference>
<keyword evidence="7" id="KW-0812">Transmembrane</keyword>
<sequence>MDMRSKAYPALPEGRGLHLVLPRAGDLRFRPQIPAAFVQRLHIHADPRRRLWYARFQLQRKFIVMSTQGDLYAKTTVATFTMAELPKKNVLSMPRVSRGDLVKVLDLVQCSRSEGQRWELVFTRWRNGMETWLPLEVVQLYASNLLQEFYVNSINSWAFHSRVQWGNLSIFRTEVELWLFHPEFQDFYKRLRLKRSGDTRPQQQDGQGADQVHVKPERSTASVNTSHTPPASHQTQVPQPPVPVAPASDPSEAVIREFEQRRITRERQEQREQNRQNQLVQLQQQQAEEQRRLDREREIQRIQGQEQARRVQHEQQRQRAHEELQRSQKEYQQRLRAQQEREKVAERQQQDWERRQRATEQERLRQRLQQSKPRSGRSAQKQMHTNQHLQETTPRKQLRYKEHQKKPSPQPASEQSKNRNSSSIWSKGCDDEYVPEASESEDSESNGSSAGSESSDYSLSSRSTRKRRQKRLLYSQVEHDNDDDDDDLPDLSLPRRRTRRHNAPQDSSEDDDPVIKPTRKNKRKRLRQSNQENEEESSDVEVALTQLSDEDDENDDDSVELVTEHAVTAPEIPLEEGDNVSSGEVATDLIVDDDDGDIDDLDFEPSIIVGEIRCGCGATSVGGYRGQWLQCWKEDCGVWEHADCVGFLTGFELNPPPKYLCTKCDPEAYLTRCVKASHRVLDWLFQCCGSRNSKQLMDLLEDNTGAANLPPGWKNAAFENRTLAMHAARNGLVKCLSYLLDERKVDLYATDLQSRNVLHHAALGGSIVCCRFLLKRDRKLLLLQDQRGCMAFHLMLQSAKVNRLCVPFMKEDSALVGMGDLDSNFPVHYACQAVNSYTVKICQMIFAAQPSMLQEKSSQGLYPLMILCKAARTTTAMRNKANTSEVFKSPKDIIALMLNIDVFGDCLNQTGSDGWLPLHFAAASGNHELVSHLCNIGLFDVEYAAKESEQTALHVAAQENHPLCVRALLLEGLNVVAKDADGLIPMLYTEDSACVQEFMHYKLTKQLSRLQRMLGKYQHRGLVRRWQRCVARDSTCFDILNDWCQSDIERIERMEGILLSNPFLLRLDNKLDYVREYIIPSIKSTPGRCSLGVETGEPATENPEKWLGKKKLAFVFSRGSASFWKQFVAMGTRLEPEDFRLPIVFSIERGGGSSQGAENREGNLKLVLIWLAAGLLKAVPGLLVRGSRGDLEMKLSSDKEELEKELLGFFMLGELVAHFVLFAVPLSGILDFTLPFLRCVGCKGKYQLANDKHWKIPGQSFAAGFEAVFPATLELFHANELRVLFNGSGTSLNSLQINWNTAVGWDMRGSEAVRNEDTANAKMWLPRLMSELVEEEQQLLLLFMTDTFPLVNERFFRSESGSGRITVSSYPESDGVLDNDVMYPTMEHKPDVLRLPSYSCYDVFKKRVLNAIRHTNQAFPPE</sequence>
<dbReference type="PROSITE" id="PS50237">
    <property type="entry name" value="HECT"/>
    <property type="match status" value="1"/>
</dbReference>
<keyword evidence="1" id="KW-0677">Repeat</keyword>
<dbReference type="Gene3D" id="3.30.2410.10">
    <property type="entry name" value="Hect, E3 ligase catalytic domain"/>
    <property type="match status" value="1"/>
</dbReference>
<dbReference type="InterPro" id="IPR035983">
    <property type="entry name" value="Hect_E3_ubiquitin_ligase"/>
</dbReference>
<feature type="compositionally biased region" description="Basic residues" evidence="6">
    <location>
        <begin position="396"/>
        <end position="406"/>
    </location>
</feature>
<feature type="compositionally biased region" description="Low complexity" evidence="6">
    <location>
        <begin position="445"/>
        <end position="462"/>
    </location>
</feature>
<keyword evidence="2 5" id="KW-0833">Ubl conjugation pathway</keyword>
<keyword evidence="10" id="KW-1185">Reference proteome</keyword>
<feature type="compositionally biased region" description="Basic and acidic residues" evidence="6">
    <location>
        <begin position="307"/>
        <end position="365"/>
    </location>
</feature>
<dbReference type="SUPFAM" id="SSF57903">
    <property type="entry name" value="FYVE/PHD zinc finger"/>
    <property type="match status" value="1"/>
</dbReference>
<dbReference type="InterPro" id="IPR002110">
    <property type="entry name" value="Ankyrin_rpt"/>
</dbReference>
<dbReference type="PANTHER" id="PTHR24198:SF165">
    <property type="entry name" value="ANKYRIN REPEAT-CONTAINING PROTEIN-RELATED"/>
    <property type="match status" value="1"/>
</dbReference>
<dbReference type="Proteomes" id="UP001632037">
    <property type="component" value="Unassembled WGS sequence"/>
</dbReference>
<dbReference type="Pfam" id="PF00632">
    <property type="entry name" value="HECT"/>
    <property type="match status" value="1"/>
</dbReference>
<dbReference type="InterPro" id="IPR000569">
    <property type="entry name" value="HECT_dom"/>
</dbReference>
<dbReference type="Gene3D" id="3.30.40.10">
    <property type="entry name" value="Zinc/RING finger domain, C3HC4 (zinc finger)"/>
    <property type="match status" value="1"/>
</dbReference>
<feature type="compositionally biased region" description="Polar residues" evidence="6">
    <location>
        <begin position="411"/>
        <end position="425"/>
    </location>
</feature>
<evidence type="ECO:0000256" key="2">
    <source>
        <dbReference type="ARBA" id="ARBA00022786"/>
    </source>
</evidence>
<feature type="compositionally biased region" description="Acidic residues" evidence="6">
    <location>
        <begin position="480"/>
        <end position="489"/>
    </location>
</feature>
<dbReference type="EMBL" id="JBIMZQ010000015">
    <property type="protein sequence ID" value="KAL3667177.1"/>
    <property type="molecule type" value="Genomic_DNA"/>
</dbReference>
<keyword evidence="7" id="KW-0472">Membrane</keyword>
<accession>A0ABD3FMS7</accession>
<organism evidence="9 10">
    <name type="scientific">Phytophthora oleae</name>
    <dbReference type="NCBI Taxonomy" id="2107226"/>
    <lineage>
        <taxon>Eukaryota</taxon>
        <taxon>Sar</taxon>
        <taxon>Stramenopiles</taxon>
        <taxon>Oomycota</taxon>
        <taxon>Peronosporomycetes</taxon>
        <taxon>Peronosporales</taxon>
        <taxon>Peronosporaceae</taxon>
        <taxon>Phytophthora</taxon>
    </lineage>
</organism>
<proteinExistence type="predicted"/>
<reference evidence="9 10" key="1">
    <citation type="submission" date="2024-09" db="EMBL/GenBank/DDBJ databases">
        <title>Genome sequencing and assembly of Phytophthora oleae, isolate VK10A, causative agent of rot of olive drupes.</title>
        <authorList>
            <person name="Conti Taguali S."/>
            <person name="Riolo M."/>
            <person name="La Spada F."/>
            <person name="Cacciola S.O."/>
            <person name="Dionisio G."/>
        </authorList>
    </citation>
    <scope>NUCLEOTIDE SEQUENCE [LARGE SCALE GENOMIC DNA]</scope>
    <source>
        <strain evidence="9 10">VK10A</strain>
    </source>
</reference>
<feature type="compositionally biased region" description="Acidic residues" evidence="6">
    <location>
        <begin position="431"/>
        <end position="444"/>
    </location>
</feature>
<feature type="region of interest" description="Disordered" evidence="6">
    <location>
        <begin position="196"/>
        <end position="250"/>
    </location>
</feature>
<dbReference type="InterPro" id="IPR036770">
    <property type="entry name" value="Ankyrin_rpt-contain_sf"/>
</dbReference>
<feature type="repeat" description="ANK" evidence="4">
    <location>
        <begin position="913"/>
        <end position="937"/>
    </location>
</feature>
<keyword evidence="7" id="KW-1133">Transmembrane helix</keyword>
<dbReference type="PROSITE" id="PS50088">
    <property type="entry name" value="ANK_REPEAT"/>
    <property type="match status" value="2"/>
</dbReference>
<gene>
    <name evidence="9" type="ORF">V7S43_008113</name>
</gene>
<evidence type="ECO:0000256" key="7">
    <source>
        <dbReference type="SAM" id="Phobius"/>
    </source>
</evidence>
<evidence type="ECO:0000256" key="1">
    <source>
        <dbReference type="ARBA" id="ARBA00022737"/>
    </source>
</evidence>
<evidence type="ECO:0000256" key="4">
    <source>
        <dbReference type="PROSITE-ProRule" id="PRU00023"/>
    </source>
</evidence>
<dbReference type="Pfam" id="PF12796">
    <property type="entry name" value="Ank_2"/>
    <property type="match status" value="2"/>
</dbReference>
<feature type="domain" description="HECT" evidence="8">
    <location>
        <begin position="1259"/>
        <end position="1422"/>
    </location>
</feature>
<name>A0ABD3FMS7_9STRA</name>
<protein>
    <recommendedName>
        <fullName evidence="8">HECT domain-containing protein</fullName>
    </recommendedName>
</protein>